<accession>A0A941B7M6</accession>
<keyword evidence="2" id="KW-1185">Reference proteome</keyword>
<proteinExistence type="predicted"/>
<gene>
    <name evidence="1" type="ORF">J8N05_07870</name>
</gene>
<comment type="caution">
    <text evidence="1">The sequence shown here is derived from an EMBL/GenBank/DDBJ whole genome shotgun (WGS) entry which is preliminary data.</text>
</comment>
<organism evidence="1 2">
    <name type="scientific">Streptomyces liliiviolaceus</name>
    <dbReference type="NCBI Taxonomy" id="2823109"/>
    <lineage>
        <taxon>Bacteria</taxon>
        <taxon>Bacillati</taxon>
        <taxon>Actinomycetota</taxon>
        <taxon>Actinomycetes</taxon>
        <taxon>Kitasatosporales</taxon>
        <taxon>Streptomycetaceae</taxon>
        <taxon>Streptomyces</taxon>
    </lineage>
</organism>
<protein>
    <submittedName>
        <fullName evidence="1">Uncharacterized protein</fullName>
    </submittedName>
</protein>
<evidence type="ECO:0000313" key="1">
    <source>
        <dbReference type="EMBL" id="MBQ0848128.1"/>
    </source>
</evidence>
<evidence type="ECO:0000313" key="2">
    <source>
        <dbReference type="Proteomes" id="UP000677413"/>
    </source>
</evidence>
<dbReference type="AlphaFoldDB" id="A0A941B7M6"/>
<name>A0A941B7M6_9ACTN</name>
<reference evidence="1 2" key="1">
    <citation type="submission" date="2021-04" db="EMBL/GenBank/DDBJ databases">
        <authorList>
            <person name="Tang X."/>
            <person name="Zhou X."/>
            <person name="Chen X."/>
            <person name="Cernava T."/>
            <person name="Zhang C."/>
        </authorList>
    </citation>
    <scope>NUCLEOTIDE SEQUENCE [LARGE SCALE GENOMIC DNA]</scope>
    <source>
        <strain evidence="1 2">BH-SS-21</strain>
    </source>
</reference>
<dbReference type="Proteomes" id="UP000677413">
    <property type="component" value="Unassembled WGS sequence"/>
</dbReference>
<dbReference type="RefSeq" id="WP_210881730.1">
    <property type="nucleotide sequence ID" value="NZ_JAGPYQ010000001.1"/>
</dbReference>
<sequence>MTSQEMDGALSAMARGSSLLLRECESERRRMEELNALSEAAIERRIEDQGSVYEADSVLLSVRLALATSCAKGHRDAAREFVCWWLDAALVAWKSAVQGTPLHYARVSAAAPNTLMTDDDLAVLPKADERTRQLVELGAFLGPGPVSGHDDGLAAMTADLAARSGLLVGQDEAGNIRLLDGADPEARRRRLWGDFWLEHGIPALPEPDELDLLLGRGPGEVAGRLRSAVQAVIQATMARSRIAEMESHEAPWTPAEMEEYDRLSDQLSLLTNLLADLAQAITDNLPAIRATAPAAIDATATEPRGPAG</sequence>
<dbReference type="EMBL" id="JAGPYQ010000001">
    <property type="protein sequence ID" value="MBQ0848128.1"/>
    <property type="molecule type" value="Genomic_DNA"/>
</dbReference>